<dbReference type="Gene3D" id="3.40.50.150">
    <property type="entry name" value="Vaccinia Virus protein VP39"/>
    <property type="match status" value="1"/>
</dbReference>
<dbReference type="eggNOG" id="ENOG502RRD0">
    <property type="taxonomic scope" value="Eukaryota"/>
</dbReference>
<dbReference type="SUPFAM" id="SSF53335">
    <property type="entry name" value="S-adenosyl-L-methionine-dependent methyltransferases"/>
    <property type="match status" value="1"/>
</dbReference>
<dbReference type="GO" id="GO:0008168">
    <property type="term" value="F:methyltransferase activity"/>
    <property type="evidence" value="ECO:0007669"/>
    <property type="project" value="TreeGrafter"/>
</dbReference>
<dbReference type="STRING" id="675120.N1PRD1"/>
<dbReference type="OMA" id="IVELNWH"/>
<name>N1PRD1_DOTSN</name>
<dbReference type="HOGENOM" id="CLU_010595_2_1_1"/>
<evidence type="ECO:0000313" key="2">
    <source>
        <dbReference type="EMBL" id="EME45493.1"/>
    </source>
</evidence>
<evidence type="ECO:0008006" key="4">
    <source>
        <dbReference type="Google" id="ProtNLM"/>
    </source>
</evidence>
<proteinExistence type="predicted"/>
<organism evidence="2 3">
    <name type="scientific">Dothistroma septosporum (strain NZE10 / CBS 128990)</name>
    <name type="common">Red band needle blight fungus</name>
    <name type="synonym">Mycosphaerella pini</name>
    <dbReference type="NCBI Taxonomy" id="675120"/>
    <lineage>
        <taxon>Eukaryota</taxon>
        <taxon>Fungi</taxon>
        <taxon>Dikarya</taxon>
        <taxon>Ascomycota</taxon>
        <taxon>Pezizomycotina</taxon>
        <taxon>Dothideomycetes</taxon>
        <taxon>Dothideomycetidae</taxon>
        <taxon>Mycosphaerellales</taxon>
        <taxon>Mycosphaerellaceae</taxon>
        <taxon>Dothistroma</taxon>
    </lineage>
</organism>
<dbReference type="InterPro" id="IPR029063">
    <property type="entry name" value="SAM-dependent_MTases_sf"/>
</dbReference>
<dbReference type="Pfam" id="PF13489">
    <property type="entry name" value="Methyltransf_23"/>
    <property type="match status" value="1"/>
</dbReference>
<dbReference type="OrthoDB" id="10017101at2759"/>
<keyword evidence="1" id="KW-0175">Coiled coil</keyword>
<dbReference type="PANTHER" id="PTHR43591:SF105">
    <property type="entry name" value="METHYLTRANSFERASE DOMAIN-CONTAINING PROTEIN-RELATED"/>
    <property type="match status" value="1"/>
</dbReference>
<evidence type="ECO:0000256" key="1">
    <source>
        <dbReference type="SAM" id="Coils"/>
    </source>
</evidence>
<accession>N1PRD1</accession>
<dbReference type="CDD" id="cd02440">
    <property type="entry name" value="AdoMet_MTases"/>
    <property type="match status" value="1"/>
</dbReference>
<keyword evidence="3" id="KW-1185">Reference proteome</keyword>
<dbReference type="EMBL" id="KB446538">
    <property type="protein sequence ID" value="EME45493.1"/>
    <property type="molecule type" value="Genomic_DNA"/>
</dbReference>
<gene>
    <name evidence="2" type="ORF">DOTSEDRAFT_170923</name>
</gene>
<reference evidence="2 3" key="2">
    <citation type="journal article" date="2012" name="PLoS Pathog.">
        <title>Diverse lifestyles and strategies of plant pathogenesis encoded in the genomes of eighteen Dothideomycetes fungi.</title>
        <authorList>
            <person name="Ohm R.A."/>
            <person name="Feau N."/>
            <person name="Henrissat B."/>
            <person name="Schoch C.L."/>
            <person name="Horwitz B.A."/>
            <person name="Barry K.W."/>
            <person name="Condon B.J."/>
            <person name="Copeland A.C."/>
            <person name="Dhillon B."/>
            <person name="Glaser F."/>
            <person name="Hesse C.N."/>
            <person name="Kosti I."/>
            <person name="LaButti K."/>
            <person name="Lindquist E.A."/>
            <person name="Lucas S."/>
            <person name="Salamov A.A."/>
            <person name="Bradshaw R.E."/>
            <person name="Ciuffetti L."/>
            <person name="Hamelin R.C."/>
            <person name="Kema G.H.J."/>
            <person name="Lawrence C."/>
            <person name="Scott J.A."/>
            <person name="Spatafora J.W."/>
            <person name="Turgeon B.G."/>
            <person name="de Wit P.J.G.M."/>
            <person name="Zhong S."/>
            <person name="Goodwin S.B."/>
            <person name="Grigoriev I.V."/>
        </authorList>
    </citation>
    <scope>NUCLEOTIDE SEQUENCE [LARGE SCALE GENOMIC DNA]</scope>
    <source>
        <strain evidence="3">NZE10 / CBS 128990</strain>
    </source>
</reference>
<reference evidence="3" key="1">
    <citation type="journal article" date="2012" name="PLoS Genet.">
        <title>The genomes of the fungal plant pathogens Cladosporium fulvum and Dothistroma septosporum reveal adaptation to different hosts and lifestyles but also signatures of common ancestry.</title>
        <authorList>
            <person name="de Wit P.J.G.M."/>
            <person name="van der Burgt A."/>
            <person name="Oekmen B."/>
            <person name="Stergiopoulos I."/>
            <person name="Abd-Elsalam K.A."/>
            <person name="Aerts A.L."/>
            <person name="Bahkali A.H."/>
            <person name="Beenen H.G."/>
            <person name="Chettri P."/>
            <person name="Cox M.P."/>
            <person name="Datema E."/>
            <person name="de Vries R.P."/>
            <person name="Dhillon B."/>
            <person name="Ganley A.R."/>
            <person name="Griffiths S.A."/>
            <person name="Guo Y."/>
            <person name="Hamelin R.C."/>
            <person name="Henrissat B."/>
            <person name="Kabir M.S."/>
            <person name="Jashni M.K."/>
            <person name="Kema G."/>
            <person name="Klaubauf S."/>
            <person name="Lapidus A."/>
            <person name="Levasseur A."/>
            <person name="Lindquist E."/>
            <person name="Mehrabi R."/>
            <person name="Ohm R.A."/>
            <person name="Owen T.J."/>
            <person name="Salamov A."/>
            <person name="Schwelm A."/>
            <person name="Schijlen E."/>
            <person name="Sun H."/>
            <person name="van den Burg H.A."/>
            <person name="van Ham R.C.H.J."/>
            <person name="Zhang S."/>
            <person name="Goodwin S.B."/>
            <person name="Grigoriev I.V."/>
            <person name="Collemare J."/>
            <person name="Bradshaw R.E."/>
        </authorList>
    </citation>
    <scope>NUCLEOTIDE SEQUENCE [LARGE SCALE GENOMIC DNA]</scope>
    <source>
        <strain evidence="3">NZE10 / CBS 128990</strain>
    </source>
</reference>
<dbReference type="AlphaFoldDB" id="N1PRD1"/>
<sequence>MNKPAQRTYHDRRDAAYVLPNDAAEHARLERQARYLSAIMDSQPVHAPLSLTGSNLQILDVGCGTGIISDYLANRFKNAEVYGLDLSPDPQLRDHPENLKFLQGNVLEDEPSQWIDRGGTTRLALGKSTGIFDLIFSRLLVCGMSDWPRYIETEFALLKPGGYVEIQDVDFRWFDADGNCISDSWSWWQRVRVAGESTGLDWDCGKNAAQRLRVAGFVDVVVKTYRWPWGGQWESDPVWKTFGEYVATDIVELNWHMIARLMAKIGTEEREVRALQEEAMRVLQKEERKEWFYYVTIGRKPE</sequence>
<dbReference type="PANTHER" id="PTHR43591">
    <property type="entry name" value="METHYLTRANSFERASE"/>
    <property type="match status" value="1"/>
</dbReference>
<protein>
    <recommendedName>
        <fullName evidence="4">Methyltransferase domain-containing protein</fullName>
    </recommendedName>
</protein>
<dbReference type="Proteomes" id="UP000016933">
    <property type="component" value="Unassembled WGS sequence"/>
</dbReference>
<feature type="coiled-coil region" evidence="1">
    <location>
        <begin position="258"/>
        <end position="285"/>
    </location>
</feature>
<evidence type="ECO:0000313" key="3">
    <source>
        <dbReference type="Proteomes" id="UP000016933"/>
    </source>
</evidence>